<evidence type="ECO:0000256" key="1">
    <source>
        <dbReference type="SAM" id="MobiDB-lite"/>
    </source>
</evidence>
<accession>A0A1B0B702</accession>
<dbReference type="VEuPathDB" id="VectorBase:GPPI020888"/>
<reference evidence="2" key="2">
    <citation type="submission" date="2020-05" db="UniProtKB">
        <authorList>
            <consortium name="EnsemblMetazoa"/>
        </authorList>
    </citation>
    <scope>IDENTIFICATION</scope>
    <source>
        <strain evidence="2">IAEA</strain>
    </source>
</reference>
<reference evidence="3" key="1">
    <citation type="submission" date="2015-01" db="EMBL/GenBank/DDBJ databases">
        <authorList>
            <person name="Aksoy S."/>
            <person name="Warren W."/>
            <person name="Wilson R.K."/>
        </authorList>
    </citation>
    <scope>NUCLEOTIDE SEQUENCE [LARGE SCALE GENOMIC DNA]</scope>
    <source>
        <strain evidence="3">IAEA</strain>
    </source>
</reference>
<proteinExistence type="predicted"/>
<organism evidence="2 3">
    <name type="scientific">Glossina palpalis gambiensis</name>
    <dbReference type="NCBI Taxonomy" id="67801"/>
    <lineage>
        <taxon>Eukaryota</taxon>
        <taxon>Metazoa</taxon>
        <taxon>Ecdysozoa</taxon>
        <taxon>Arthropoda</taxon>
        <taxon>Hexapoda</taxon>
        <taxon>Insecta</taxon>
        <taxon>Pterygota</taxon>
        <taxon>Neoptera</taxon>
        <taxon>Endopterygota</taxon>
        <taxon>Diptera</taxon>
        <taxon>Brachycera</taxon>
        <taxon>Muscomorpha</taxon>
        <taxon>Hippoboscoidea</taxon>
        <taxon>Glossinidae</taxon>
        <taxon>Glossina</taxon>
    </lineage>
</organism>
<dbReference type="AlphaFoldDB" id="A0A1B0B702"/>
<dbReference type="EnsemblMetazoa" id="GPPI020888-RA">
    <property type="protein sequence ID" value="GPPI020888-PA"/>
    <property type="gene ID" value="GPPI020888"/>
</dbReference>
<evidence type="ECO:0000313" key="2">
    <source>
        <dbReference type="EnsemblMetazoa" id="GPPI020888-PA"/>
    </source>
</evidence>
<dbReference type="Proteomes" id="UP000092460">
    <property type="component" value="Unassembled WGS sequence"/>
</dbReference>
<sequence>MTLANIRGLRGNYTAQATCADYALNSYHFGQIDSWYFQQVRFNGWQFFAAHFDVGEAAIGYNEPTEHDHGRTQKAPHYVPRYSGTK</sequence>
<protein>
    <submittedName>
        <fullName evidence="2">Uncharacterized protein</fullName>
    </submittedName>
</protein>
<evidence type="ECO:0000313" key="3">
    <source>
        <dbReference type="Proteomes" id="UP000092460"/>
    </source>
</evidence>
<dbReference type="EMBL" id="JXJN01009331">
    <property type="status" value="NOT_ANNOTATED_CDS"/>
    <property type="molecule type" value="Genomic_DNA"/>
</dbReference>
<keyword evidence="3" id="KW-1185">Reference proteome</keyword>
<name>A0A1B0B702_9MUSC</name>
<feature type="region of interest" description="Disordered" evidence="1">
    <location>
        <begin position="63"/>
        <end position="86"/>
    </location>
</feature>